<dbReference type="KEGG" id="crs:FQB35_01735"/>
<evidence type="ECO:0000256" key="12">
    <source>
        <dbReference type="RuleBase" id="RU003484"/>
    </source>
</evidence>
<sequence length="425" mass="46773">MLSTLRNAWKIPDLRKRMLYTLMMLVVFRLGSNIPVPGINRTILEQLFKQGESGLFGLFNLFSGGAFRKFTIFALSITPYITSSIIMQLLTIAIPSLEALAREGEEGRKKIAQYTRYGTVILALIQAIGVSVGLFRQALISYDFWSVSIVVLTLTAGTAFLMWLGEQITENGIGNGISLIIFAGIISRVPLGFVHTFQKLSVGEVSIVSLIIFAILAVFIIAGVVAIQQGTRKIPVQYAKRVVGRKMYGGHSTHIPLKVNQAGVIPVIFAVSLLQFPLTLTYFFQGGGFASFVQKYLSPAGSPGIWIYSILNVALIIFFTYFYTAVTFNPIEVAENMKKHGGFIPGIRPGKPTSEYLNKVLTRITLAGAVFLAGITVMPTIILQFTNLQFRFGGTSLLIAVGVALETMKQVEAQMMMRHYQGFLK</sequence>
<comment type="function">
    <text evidence="10 11">The central subunit of the protein translocation channel SecYEG. Consists of two halves formed by TMs 1-5 and 6-10. These two domains form a lateral gate at the front which open onto the bilayer between TMs 2 and 7, and are clamped together by SecE at the back. The channel is closed by both a pore ring composed of hydrophobic SecY resides and a short helix (helix 2A) on the extracellular side of the membrane which forms a plug. The plug probably moves laterally to allow the channel to open. The ring and the pore may move independently.</text>
</comment>
<comment type="subunit">
    <text evidence="10">Component of the Sec protein translocase complex. Heterotrimer consisting of SecY, SecE and SecG subunits. The heterotrimers can form oligomers, although 1 heterotrimer is thought to be able to translocate proteins. Interacts with the ribosome. Interacts with SecDF, and other proteins may be involved. Interacts with SecA.</text>
</comment>
<dbReference type="RefSeq" id="WP_148808261.1">
    <property type="nucleotide sequence ID" value="NZ_CP042243.1"/>
</dbReference>
<dbReference type="InterPro" id="IPR030659">
    <property type="entry name" value="SecY_CS"/>
</dbReference>
<evidence type="ECO:0000256" key="5">
    <source>
        <dbReference type="ARBA" id="ARBA00022927"/>
    </source>
</evidence>
<dbReference type="PRINTS" id="PR00303">
    <property type="entry name" value="SECYTRNLCASE"/>
</dbReference>
<organism evidence="14 15">
    <name type="scientific">Crassaminicella thermophila</name>
    <dbReference type="NCBI Taxonomy" id="2599308"/>
    <lineage>
        <taxon>Bacteria</taxon>
        <taxon>Bacillati</taxon>
        <taxon>Bacillota</taxon>
        <taxon>Clostridia</taxon>
        <taxon>Eubacteriales</taxon>
        <taxon>Clostridiaceae</taxon>
        <taxon>Crassaminicella</taxon>
    </lineage>
</organism>
<evidence type="ECO:0000256" key="4">
    <source>
        <dbReference type="ARBA" id="ARBA00022692"/>
    </source>
</evidence>
<keyword evidence="10" id="KW-1003">Cell membrane</keyword>
<dbReference type="FunFam" id="1.10.3370.10:FF:000001">
    <property type="entry name" value="Preprotein translocase subunit SecY"/>
    <property type="match status" value="1"/>
</dbReference>
<dbReference type="GO" id="GO:0043952">
    <property type="term" value="P:protein transport by the Sec complex"/>
    <property type="evidence" value="ECO:0007669"/>
    <property type="project" value="UniProtKB-UniRule"/>
</dbReference>
<evidence type="ECO:0000256" key="11">
    <source>
        <dbReference type="RuleBase" id="RU000537"/>
    </source>
</evidence>
<evidence type="ECO:0000256" key="13">
    <source>
        <dbReference type="RuleBase" id="RU004349"/>
    </source>
</evidence>
<keyword evidence="6 10" id="KW-1133">Transmembrane helix</keyword>
<evidence type="ECO:0000256" key="1">
    <source>
        <dbReference type="ARBA" id="ARBA00004141"/>
    </source>
</evidence>
<dbReference type="PROSITE" id="PS00755">
    <property type="entry name" value="SECY_1"/>
    <property type="match status" value="1"/>
</dbReference>
<dbReference type="PROSITE" id="PS00756">
    <property type="entry name" value="SECY_2"/>
    <property type="match status" value="1"/>
</dbReference>
<reference evidence="14 15" key="1">
    <citation type="submission" date="2019-07" db="EMBL/GenBank/DDBJ databases">
        <title>Complete genome of Crassaminicella thermophila SY095.</title>
        <authorList>
            <person name="Li X."/>
        </authorList>
    </citation>
    <scope>NUCLEOTIDE SEQUENCE [LARGE SCALE GENOMIC DNA]</scope>
    <source>
        <strain evidence="14 15">SY095</strain>
    </source>
</reference>
<feature type="transmembrane region" description="Helical" evidence="10">
    <location>
        <begin position="20"/>
        <end position="39"/>
    </location>
</feature>
<feature type="transmembrane region" description="Helical" evidence="10">
    <location>
        <begin position="207"/>
        <end position="227"/>
    </location>
</feature>
<dbReference type="GO" id="GO:0006605">
    <property type="term" value="P:protein targeting"/>
    <property type="evidence" value="ECO:0007669"/>
    <property type="project" value="UniProtKB-UniRule"/>
</dbReference>
<comment type="similarity">
    <text evidence="2 10 13">Belongs to the SecY/SEC61-alpha family.</text>
</comment>
<keyword evidence="7 10" id="KW-0811">Translocation</keyword>
<evidence type="ECO:0000256" key="6">
    <source>
        <dbReference type="ARBA" id="ARBA00022989"/>
    </source>
</evidence>
<dbReference type="InterPro" id="IPR002208">
    <property type="entry name" value="SecY/SEC61-alpha"/>
</dbReference>
<evidence type="ECO:0000256" key="8">
    <source>
        <dbReference type="ARBA" id="ARBA00023136"/>
    </source>
</evidence>
<evidence type="ECO:0000256" key="10">
    <source>
        <dbReference type="HAMAP-Rule" id="MF_01465"/>
    </source>
</evidence>
<dbReference type="GO" id="GO:0005886">
    <property type="term" value="C:plasma membrane"/>
    <property type="evidence" value="ECO:0007669"/>
    <property type="project" value="UniProtKB-SubCell"/>
</dbReference>
<dbReference type="OrthoDB" id="9809248at2"/>
<accession>A0A5C0SB94</accession>
<keyword evidence="4 10" id="KW-0812">Transmembrane</keyword>
<dbReference type="Proteomes" id="UP000324646">
    <property type="component" value="Chromosome"/>
</dbReference>
<evidence type="ECO:0000256" key="9">
    <source>
        <dbReference type="ARBA" id="ARBA00039733"/>
    </source>
</evidence>
<gene>
    <name evidence="10 14" type="primary">secY</name>
    <name evidence="14" type="ORF">FQB35_01735</name>
</gene>
<dbReference type="EMBL" id="CP042243">
    <property type="protein sequence ID" value="QEK11187.1"/>
    <property type="molecule type" value="Genomic_DNA"/>
</dbReference>
<evidence type="ECO:0000313" key="15">
    <source>
        <dbReference type="Proteomes" id="UP000324646"/>
    </source>
</evidence>
<feature type="transmembrane region" description="Helical" evidence="10">
    <location>
        <begin position="70"/>
        <end position="97"/>
    </location>
</feature>
<comment type="subcellular location">
    <subcellularLocation>
        <location evidence="10">Cell membrane</location>
        <topology evidence="10">Multi-pass membrane protein</topology>
    </subcellularLocation>
    <subcellularLocation>
        <location evidence="1 12">Membrane</location>
        <topology evidence="1 12">Multi-pass membrane protein</topology>
    </subcellularLocation>
</comment>
<dbReference type="AlphaFoldDB" id="A0A5C0SB94"/>
<name>A0A5C0SB94_CRATE</name>
<feature type="transmembrane region" description="Helical" evidence="10">
    <location>
        <begin position="305"/>
        <end position="328"/>
    </location>
</feature>
<feature type="transmembrane region" description="Helical" evidence="10">
    <location>
        <begin position="117"/>
        <end position="138"/>
    </location>
</feature>
<feature type="transmembrane region" description="Helical" evidence="10">
    <location>
        <begin position="144"/>
        <end position="164"/>
    </location>
</feature>
<keyword evidence="15" id="KW-1185">Reference proteome</keyword>
<dbReference type="NCBIfam" id="TIGR00967">
    <property type="entry name" value="3a0501s007"/>
    <property type="match status" value="1"/>
</dbReference>
<dbReference type="PANTHER" id="PTHR10906">
    <property type="entry name" value="SECY/SEC61-ALPHA FAMILY MEMBER"/>
    <property type="match status" value="1"/>
</dbReference>
<dbReference type="GO" id="GO:0065002">
    <property type="term" value="P:intracellular protein transmembrane transport"/>
    <property type="evidence" value="ECO:0007669"/>
    <property type="project" value="UniProtKB-UniRule"/>
</dbReference>
<dbReference type="InterPro" id="IPR026593">
    <property type="entry name" value="SecY"/>
</dbReference>
<feature type="transmembrane region" description="Helical" evidence="10">
    <location>
        <begin position="388"/>
        <end position="408"/>
    </location>
</feature>
<proteinExistence type="inferred from homology"/>
<dbReference type="Pfam" id="PF00344">
    <property type="entry name" value="SecY"/>
    <property type="match status" value="1"/>
</dbReference>
<dbReference type="InterPro" id="IPR023201">
    <property type="entry name" value="SecY_dom_sf"/>
</dbReference>
<keyword evidence="8 10" id="KW-0472">Membrane</keyword>
<dbReference type="PIRSF" id="PIRSF004557">
    <property type="entry name" value="SecY"/>
    <property type="match status" value="1"/>
</dbReference>
<dbReference type="Gene3D" id="1.10.3370.10">
    <property type="entry name" value="SecY subunit domain"/>
    <property type="match status" value="1"/>
</dbReference>
<evidence type="ECO:0000256" key="7">
    <source>
        <dbReference type="ARBA" id="ARBA00023010"/>
    </source>
</evidence>
<evidence type="ECO:0000256" key="3">
    <source>
        <dbReference type="ARBA" id="ARBA00022448"/>
    </source>
</evidence>
<feature type="transmembrane region" description="Helical" evidence="10">
    <location>
        <begin position="360"/>
        <end position="382"/>
    </location>
</feature>
<feature type="transmembrane region" description="Helical" evidence="10">
    <location>
        <begin position="264"/>
        <end position="285"/>
    </location>
</feature>
<dbReference type="SUPFAM" id="SSF103491">
    <property type="entry name" value="Preprotein translocase SecY subunit"/>
    <property type="match status" value="1"/>
</dbReference>
<evidence type="ECO:0000256" key="2">
    <source>
        <dbReference type="ARBA" id="ARBA00005751"/>
    </source>
</evidence>
<keyword evidence="3 10" id="KW-0813">Transport</keyword>
<protein>
    <recommendedName>
        <fullName evidence="9 10">Protein translocase subunit SecY</fullName>
    </recommendedName>
</protein>
<keyword evidence="5 10" id="KW-0653">Protein transport</keyword>
<dbReference type="HAMAP" id="MF_01465">
    <property type="entry name" value="SecY"/>
    <property type="match status" value="1"/>
</dbReference>
<feature type="transmembrane region" description="Helical" evidence="10">
    <location>
        <begin position="176"/>
        <end position="195"/>
    </location>
</feature>
<evidence type="ECO:0000313" key="14">
    <source>
        <dbReference type="EMBL" id="QEK11187.1"/>
    </source>
</evidence>